<evidence type="ECO:0000256" key="8">
    <source>
        <dbReference type="ARBA" id="ARBA00023136"/>
    </source>
</evidence>
<evidence type="ECO:0000256" key="4">
    <source>
        <dbReference type="ARBA" id="ARBA00022692"/>
    </source>
</evidence>
<dbReference type="GO" id="GO:0005886">
    <property type="term" value="C:plasma membrane"/>
    <property type="evidence" value="ECO:0007669"/>
    <property type="project" value="UniProtKB-SubCell"/>
</dbReference>
<dbReference type="InterPro" id="IPR003593">
    <property type="entry name" value="AAA+_ATPase"/>
</dbReference>
<dbReference type="SMART" id="SM00382">
    <property type="entry name" value="AAA"/>
    <property type="match status" value="1"/>
</dbReference>
<dbReference type="CDD" id="cd07346">
    <property type="entry name" value="ABC_6TM_exporters"/>
    <property type="match status" value="1"/>
</dbReference>
<keyword evidence="3" id="KW-1003">Cell membrane</keyword>
<dbReference type="AlphaFoldDB" id="A0A4Z1DQ44"/>
<dbReference type="FunFam" id="3.40.50.300:FF:000299">
    <property type="entry name" value="ABC transporter ATP-binding protein/permease"/>
    <property type="match status" value="1"/>
</dbReference>
<dbReference type="GO" id="GO:0016887">
    <property type="term" value="F:ATP hydrolysis activity"/>
    <property type="evidence" value="ECO:0007669"/>
    <property type="project" value="InterPro"/>
</dbReference>
<evidence type="ECO:0000256" key="9">
    <source>
        <dbReference type="ARBA" id="ARBA00061644"/>
    </source>
</evidence>
<dbReference type="Gene3D" id="1.20.1560.10">
    <property type="entry name" value="ABC transporter type 1, transmembrane domain"/>
    <property type="match status" value="1"/>
</dbReference>
<dbReference type="SUPFAM" id="SSF90123">
    <property type="entry name" value="ABC transporter transmembrane region"/>
    <property type="match status" value="1"/>
</dbReference>
<dbReference type="Gene3D" id="3.40.50.300">
    <property type="entry name" value="P-loop containing nucleotide triphosphate hydrolases"/>
    <property type="match status" value="1"/>
</dbReference>
<keyword evidence="8 10" id="KW-0472">Membrane</keyword>
<dbReference type="PROSITE" id="PS50929">
    <property type="entry name" value="ABC_TM1F"/>
    <property type="match status" value="1"/>
</dbReference>
<dbReference type="InterPro" id="IPR011527">
    <property type="entry name" value="ABC1_TM_dom"/>
</dbReference>
<gene>
    <name evidence="13" type="ORF">E5082_04110</name>
</gene>
<dbReference type="PANTHER" id="PTHR43394:SF1">
    <property type="entry name" value="ATP-BINDING CASSETTE SUB-FAMILY B MEMBER 10, MITOCHONDRIAL"/>
    <property type="match status" value="1"/>
</dbReference>
<evidence type="ECO:0000256" key="10">
    <source>
        <dbReference type="SAM" id="Phobius"/>
    </source>
</evidence>
<dbReference type="PANTHER" id="PTHR43394">
    <property type="entry name" value="ATP-DEPENDENT PERMEASE MDL1, MITOCHONDRIAL"/>
    <property type="match status" value="1"/>
</dbReference>
<evidence type="ECO:0000256" key="3">
    <source>
        <dbReference type="ARBA" id="ARBA00022475"/>
    </source>
</evidence>
<evidence type="ECO:0000256" key="6">
    <source>
        <dbReference type="ARBA" id="ARBA00022840"/>
    </source>
</evidence>
<dbReference type="InterPro" id="IPR003439">
    <property type="entry name" value="ABC_transporter-like_ATP-bd"/>
</dbReference>
<feature type="transmembrane region" description="Helical" evidence="10">
    <location>
        <begin position="59"/>
        <end position="81"/>
    </location>
</feature>
<evidence type="ECO:0000256" key="1">
    <source>
        <dbReference type="ARBA" id="ARBA00004651"/>
    </source>
</evidence>
<evidence type="ECO:0000256" key="7">
    <source>
        <dbReference type="ARBA" id="ARBA00022989"/>
    </source>
</evidence>
<reference evidence="13 14" key="1">
    <citation type="submission" date="2019-04" db="EMBL/GenBank/DDBJ databases">
        <title>Streptomyces sp. nov. Bv016 isolated from bark of Buahinia variegata.</title>
        <authorList>
            <person name="Kanchanasin P."/>
            <person name="Tanasupawat S."/>
            <person name="Yuki M."/>
            <person name="Kudo T."/>
        </authorList>
    </citation>
    <scope>NUCLEOTIDE SEQUENCE [LARGE SCALE GENOMIC DNA]</scope>
    <source>
        <strain evidence="13 14">JCM 4765</strain>
    </source>
</reference>
<feature type="transmembrane region" description="Helical" evidence="10">
    <location>
        <begin position="21"/>
        <end position="39"/>
    </location>
</feature>
<feature type="transmembrane region" description="Helical" evidence="10">
    <location>
        <begin position="238"/>
        <end position="265"/>
    </location>
</feature>
<comment type="subcellular location">
    <subcellularLocation>
        <location evidence="1">Cell membrane</location>
        <topology evidence="1">Multi-pass membrane protein</topology>
    </subcellularLocation>
</comment>
<dbReference type="PROSITE" id="PS50893">
    <property type="entry name" value="ABC_TRANSPORTER_2"/>
    <property type="match status" value="1"/>
</dbReference>
<protein>
    <submittedName>
        <fullName evidence="13">ABC transporter ATP-binding protein</fullName>
    </submittedName>
</protein>
<evidence type="ECO:0000256" key="2">
    <source>
        <dbReference type="ARBA" id="ARBA00022448"/>
    </source>
</evidence>
<keyword evidence="6 13" id="KW-0067">ATP-binding</keyword>
<keyword evidence="7 10" id="KW-1133">Transmembrane helix</keyword>
<evidence type="ECO:0000313" key="13">
    <source>
        <dbReference type="EMBL" id="TGN87585.1"/>
    </source>
</evidence>
<feature type="domain" description="ABC transmembrane type-1" evidence="12">
    <location>
        <begin position="21"/>
        <end position="294"/>
    </location>
</feature>
<proteinExistence type="inferred from homology"/>
<sequence length="573" mass="62258">MRQRVSLLWRYLHGHRGRASVLGVLVMGNVALTVLNPQWLGRFIDGAEDGRGADALVDIALVFIALTVLNQCVVAAAGYLAEDLSWRATNTLRTDLAEHCLDLDMSFHKEHTPGELIERIDGDVATMGNFFSTFVFHVFANAILAVGIVGVSFFADWRTGLTLLVFALLVLPLVRVAQRRAKPYFTAMRQTNAEISSFLEESVTATEDVRGNGAERYVMTRLDGLLDRFRKLMKVEAIAVRASSSVLETSVSLATGGIFALGAYLISHGRMELGQLYVSYFYTSMLSMALFRIAYRADGLQVALAGMDRTAEILDTESRVKDTGTTPFPAAPVTVEMDHVHFSYVAGRTTLDDVSLTIPAGQSLALLGRTGSGKTTAARLLHRAMDADRGAIRFSGVDIRDIPLDDLHRHVGVVTQDVHIFRATVRDNLTMFDPDVTDERVWKALDGLAVADWIRQQPDGLDTVLEGGTGALSAGQAQLIALARVFLRDPAVVILDEASSRLDPATEQLTGRATAELMEGRTTLVIAHHLSTIKDLDHVVILQDGRVREAGERAALVADPASHLSSLLAGSAA</sequence>
<organism evidence="13 14">
    <name type="scientific">Streptomyces griseoluteus</name>
    <dbReference type="NCBI Taxonomy" id="29306"/>
    <lineage>
        <taxon>Bacteria</taxon>
        <taxon>Bacillati</taxon>
        <taxon>Actinomycetota</taxon>
        <taxon>Actinomycetes</taxon>
        <taxon>Kitasatosporales</taxon>
        <taxon>Streptomycetaceae</taxon>
        <taxon>Streptomyces</taxon>
    </lineage>
</organism>
<dbReference type="InterPro" id="IPR036640">
    <property type="entry name" value="ABC1_TM_sf"/>
</dbReference>
<dbReference type="EMBL" id="SRRU01000001">
    <property type="protein sequence ID" value="TGN87585.1"/>
    <property type="molecule type" value="Genomic_DNA"/>
</dbReference>
<dbReference type="InterPro" id="IPR017871">
    <property type="entry name" value="ABC_transporter-like_CS"/>
</dbReference>
<dbReference type="GO" id="GO:0005524">
    <property type="term" value="F:ATP binding"/>
    <property type="evidence" value="ECO:0007669"/>
    <property type="project" value="UniProtKB-KW"/>
</dbReference>
<evidence type="ECO:0000259" key="11">
    <source>
        <dbReference type="PROSITE" id="PS50893"/>
    </source>
</evidence>
<dbReference type="GO" id="GO:0015421">
    <property type="term" value="F:ABC-type oligopeptide transporter activity"/>
    <property type="evidence" value="ECO:0007669"/>
    <property type="project" value="TreeGrafter"/>
</dbReference>
<dbReference type="InterPro" id="IPR027417">
    <property type="entry name" value="P-loop_NTPase"/>
</dbReference>
<dbReference type="SUPFAM" id="SSF52540">
    <property type="entry name" value="P-loop containing nucleoside triphosphate hydrolases"/>
    <property type="match status" value="1"/>
</dbReference>
<dbReference type="InterPro" id="IPR039421">
    <property type="entry name" value="Type_1_exporter"/>
</dbReference>
<feature type="domain" description="ABC transporter" evidence="11">
    <location>
        <begin position="335"/>
        <end position="569"/>
    </location>
</feature>
<dbReference type="Pfam" id="PF00005">
    <property type="entry name" value="ABC_tran"/>
    <property type="match status" value="1"/>
</dbReference>
<evidence type="ECO:0000313" key="14">
    <source>
        <dbReference type="Proteomes" id="UP000298513"/>
    </source>
</evidence>
<feature type="transmembrane region" description="Helical" evidence="10">
    <location>
        <begin position="277"/>
        <end position="295"/>
    </location>
</feature>
<name>A0A4Z1DQ44_STRGP</name>
<comment type="similarity">
    <text evidence="9">Belongs to the ABC transporter superfamily. Lipid exporter (TC 3.A.1.106) family.</text>
</comment>
<evidence type="ECO:0000256" key="5">
    <source>
        <dbReference type="ARBA" id="ARBA00022741"/>
    </source>
</evidence>
<keyword evidence="2" id="KW-0813">Transport</keyword>
<keyword evidence="14" id="KW-1185">Reference proteome</keyword>
<accession>A0A4Z1DQ44</accession>
<keyword evidence="5" id="KW-0547">Nucleotide-binding</keyword>
<keyword evidence="4 10" id="KW-0812">Transmembrane</keyword>
<dbReference type="RefSeq" id="WP_135789880.1">
    <property type="nucleotide sequence ID" value="NZ_BNBQ01000009.1"/>
</dbReference>
<dbReference type="Pfam" id="PF00664">
    <property type="entry name" value="ABC_membrane"/>
    <property type="match status" value="1"/>
</dbReference>
<dbReference type="Proteomes" id="UP000298513">
    <property type="component" value="Unassembled WGS sequence"/>
</dbReference>
<dbReference type="GeneID" id="91533084"/>
<comment type="caution">
    <text evidence="13">The sequence shown here is derived from an EMBL/GenBank/DDBJ whole genome shotgun (WGS) entry which is preliminary data.</text>
</comment>
<evidence type="ECO:0000259" key="12">
    <source>
        <dbReference type="PROSITE" id="PS50929"/>
    </source>
</evidence>
<feature type="transmembrane region" description="Helical" evidence="10">
    <location>
        <begin position="134"/>
        <end position="155"/>
    </location>
</feature>
<dbReference type="PROSITE" id="PS00211">
    <property type="entry name" value="ABC_TRANSPORTER_1"/>
    <property type="match status" value="1"/>
</dbReference>
<feature type="transmembrane region" description="Helical" evidence="10">
    <location>
        <begin position="161"/>
        <end position="178"/>
    </location>
</feature>